<feature type="domain" description="3CxxC-type" evidence="11">
    <location>
        <begin position="4"/>
        <end position="92"/>
    </location>
</feature>
<evidence type="ECO:0000256" key="1">
    <source>
        <dbReference type="ARBA" id="ARBA00004496"/>
    </source>
</evidence>
<evidence type="ECO:0000256" key="4">
    <source>
        <dbReference type="ARBA" id="ARBA00022723"/>
    </source>
</evidence>
<evidence type="ECO:0000256" key="2">
    <source>
        <dbReference type="ARBA" id="ARBA00022473"/>
    </source>
</evidence>
<evidence type="ECO:0000256" key="3">
    <source>
        <dbReference type="ARBA" id="ARBA00022490"/>
    </source>
</evidence>
<keyword evidence="9" id="KW-0896">Oogenesis</keyword>
<accession>A0ABD0LMZ1</accession>
<dbReference type="Pfam" id="PF13695">
    <property type="entry name" value="Zn_ribbon_3CxxC"/>
    <property type="match status" value="1"/>
</dbReference>
<evidence type="ECO:0000256" key="9">
    <source>
        <dbReference type="ARBA" id="ARBA00022943"/>
    </source>
</evidence>
<proteinExistence type="inferred from homology"/>
<evidence type="ECO:0000256" key="8">
    <source>
        <dbReference type="ARBA" id="ARBA00022884"/>
    </source>
</evidence>
<dbReference type="GO" id="GO:0048477">
    <property type="term" value="P:oogenesis"/>
    <property type="evidence" value="ECO:0007669"/>
    <property type="project" value="UniProtKB-KW"/>
</dbReference>
<keyword evidence="8" id="KW-0694">RNA-binding</keyword>
<comment type="subcellular location">
    <subcellularLocation>
        <location evidence="1">Cytoplasm</location>
    </subcellularLocation>
</comment>
<dbReference type="InterPro" id="IPR027377">
    <property type="entry name" value="ZAR1/RTP1-5-like_Znf-3CxxC"/>
</dbReference>
<evidence type="ECO:0000256" key="5">
    <source>
        <dbReference type="ARBA" id="ARBA00022771"/>
    </source>
</evidence>
<sequence length="97" mass="11272">MSRRRYGYFECDDCGRCWESAHVYCDEFDEAEYEQDCEECGAACLPDRVEPLICSECKLVDCICTDEDLEKKRNVDPDKPHMKELCHKCQSGDPCTE</sequence>
<evidence type="ECO:0000313" key="12">
    <source>
        <dbReference type="EMBL" id="KAK7500819.1"/>
    </source>
</evidence>
<organism evidence="12 13">
    <name type="scientific">Batillaria attramentaria</name>
    <dbReference type="NCBI Taxonomy" id="370345"/>
    <lineage>
        <taxon>Eukaryota</taxon>
        <taxon>Metazoa</taxon>
        <taxon>Spiralia</taxon>
        <taxon>Lophotrochozoa</taxon>
        <taxon>Mollusca</taxon>
        <taxon>Gastropoda</taxon>
        <taxon>Caenogastropoda</taxon>
        <taxon>Sorbeoconcha</taxon>
        <taxon>Cerithioidea</taxon>
        <taxon>Batillariidae</taxon>
        <taxon>Batillaria</taxon>
    </lineage>
</organism>
<keyword evidence="4" id="KW-0479">Metal-binding</keyword>
<protein>
    <recommendedName>
        <fullName evidence="11">3CxxC-type domain-containing protein</fullName>
    </recommendedName>
</protein>
<gene>
    <name evidence="12" type="ORF">BaRGS_00008063</name>
</gene>
<dbReference type="GO" id="GO:0005737">
    <property type="term" value="C:cytoplasm"/>
    <property type="evidence" value="ECO:0007669"/>
    <property type="project" value="UniProtKB-SubCell"/>
</dbReference>
<dbReference type="AlphaFoldDB" id="A0ABD0LMZ1"/>
<keyword evidence="13" id="KW-1185">Reference proteome</keyword>
<dbReference type="GO" id="GO:0017148">
    <property type="term" value="P:negative regulation of translation"/>
    <property type="evidence" value="ECO:0007669"/>
    <property type="project" value="UniProtKB-ARBA"/>
</dbReference>
<keyword evidence="5" id="KW-0863">Zinc-finger</keyword>
<evidence type="ECO:0000256" key="6">
    <source>
        <dbReference type="ARBA" id="ARBA00022782"/>
    </source>
</evidence>
<keyword evidence="7" id="KW-0862">Zinc</keyword>
<dbReference type="Proteomes" id="UP001519460">
    <property type="component" value="Unassembled WGS sequence"/>
</dbReference>
<comment type="caution">
    <text evidence="12">The sequence shown here is derived from an EMBL/GenBank/DDBJ whole genome shotgun (WGS) entry which is preliminary data.</text>
</comment>
<dbReference type="SMART" id="SM01328">
    <property type="entry name" value="zf-3CxxC"/>
    <property type="match status" value="1"/>
</dbReference>
<dbReference type="EMBL" id="JACVVK020000035">
    <property type="protein sequence ID" value="KAK7500819.1"/>
    <property type="molecule type" value="Genomic_DNA"/>
</dbReference>
<keyword evidence="3" id="KW-0963">Cytoplasm</keyword>
<evidence type="ECO:0000313" key="13">
    <source>
        <dbReference type="Proteomes" id="UP001519460"/>
    </source>
</evidence>
<keyword evidence="6" id="KW-0221">Differentiation</keyword>
<keyword evidence="2" id="KW-0217">Developmental protein</keyword>
<evidence type="ECO:0000256" key="10">
    <source>
        <dbReference type="ARBA" id="ARBA00034699"/>
    </source>
</evidence>
<dbReference type="GO" id="GO:0008270">
    <property type="term" value="F:zinc ion binding"/>
    <property type="evidence" value="ECO:0007669"/>
    <property type="project" value="UniProtKB-KW"/>
</dbReference>
<evidence type="ECO:0000259" key="11">
    <source>
        <dbReference type="SMART" id="SM01328"/>
    </source>
</evidence>
<dbReference type="PANTHER" id="PTHR31054">
    <property type="entry name" value="ZYGOTE ARREST PROTEIN 1-LIKE ISOFORM X1"/>
    <property type="match status" value="1"/>
</dbReference>
<comment type="similarity">
    <text evidence="10">Belongs to the ZAR1 family.</text>
</comment>
<name>A0ABD0LMZ1_9CAEN</name>
<reference evidence="12 13" key="1">
    <citation type="journal article" date="2023" name="Sci. Data">
        <title>Genome assembly of the Korean intertidal mud-creeper Batillaria attramentaria.</title>
        <authorList>
            <person name="Patra A.K."/>
            <person name="Ho P.T."/>
            <person name="Jun S."/>
            <person name="Lee S.J."/>
            <person name="Kim Y."/>
            <person name="Won Y.J."/>
        </authorList>
    </citation>
    <scope>NUCLEOTIDE SEQUENCE [LARGE SCALE GENOMIC DNA]</scope>
    <source>
        <strain evidence="12">Wonlab-2016</strain>
    </source>
</reference>
<dbReference type="GO" id="GO:0003729">
    <property type="term" value="F:mRNA binding"/>
    <property type="evidence" value="ECO:0007669"/>
    <property type="project" value="UniProtKB-ARBA"/>
</dbReference>
<dbReference type="PANTHER" id="PTHR31054:SF3">
    <property type="entry name" value="ZYGOTE ARREST PROTEIN 1-LIKE"/>
    <property type="match status" value="1"/>
</dbReference>
<dbReference type="InterPro" id="IPR026775">
    <property type="entry name" value="Zar1"/>
</dbReference>
<evidence type="ECO:0000256" key="7">
    <source>
        <dbReference type="ARBA" id="ARBA00022833"/>
    </source>
</evidence>